<dbReference type="Gene3D" id="2.160.10.30">
    <property type="match status" value="1"/>
</dbReference>
<comment type="catalytic activity">
    <reaction evidence="7">
        <text>a monosaccharide 1-phosphate + UTP + H(+) = a UDP-monosaccharide + diphosphate</text>
        <dbReference type="Rhea" id="RHEA:13205"/>
        <dbReference type="ChEBI" id="CHEBI:15378"/>
        <dbReference type="ChEBI" id="CHEBI:33019"/>
        <dbReference type="ChEBI" id="CHEBI:46398"/>
        <dbReference type="ChEBI" id="CHEBI:140358"/>
        <dbReference type="ChEBI" id="CHEBI:140359"/>
        <dbReference type="EC" id="2.7.7.64"/>
    </reaction>
</comment>
<reference evidence="8 9" key="1">
    <citation type="submission" date="2024-06" db="EMBL/GenBank/DDBJ databases">
        <authorList>
            <person name="Kraege A."/>
            <person name="Thomma B."/>
        </authorList>
    </citation>
    <scope>NUCLEOTIDE SEQUENCE [LARGE SCALE GENOMIC DNA]</scope>
</reference>
<evidence type="ECO:0000256" key="7">
    <source>
        <dbReference type="ARBA" id="ARBA00048259"/>
    </source>
</evidence>
<dbReference type="SUPFAM" id="SSF53448">
    <property type="entry name" value="Nucleotide-diphospho-sugar transferases"/>
    <property type="match status" value="1"/>
</dbReference>
<comment type="cofactor">
    <cofactor evidence="1">
        <name>Mn(2+)</name>
        <dbReference type="ChEBI" id="CHEBI:29035"/>
    </cofactor>
</comment>
<organism evidence="8 9">
    <name type="scientific">Coccomyxa viridis</name>
    <dbReference type="NCBI Taxonomy" id="1274662"/>
    <lineage>
        <taxon>Eukaryota</taxon>
        <taxon>Viridiplantae</taxon>
        <taxon>Chlorophyta</taxon>
        <taxon>core chlorophytes</taxon>
        <taxon>Trebouxiophyceae</taxon>
        <taxon>Trebouxiophyceae incertae sedis</taxon>
        <taxon>Coccomyxaceae</taxon>
        <taxon>Coccomyxa</taxon>
    </lineage>
</organism>
<evidence type="ECO:0000256" key="3">
    <source>
        <dbReference type="ARBA" id="ARBA00022679"/>
    </source>
</evidence>
<dbReference type="EMBL" id="CAXHTA020000005">
    <property type="protein sequence ID" value="CAL5221642.1"/>
    <property type="molecule type" value="Genomic_DNA"/>
</dbReference>
<evidence type="ECO:0000256" key="5">
    <source>
        <dbReference type="ARBA" id="ARBA00038047"/>
    </source>
</evidence>
<keyword evidence="3" id="KW-0808">Transferase</keyword>
<dbReference type="InterPro" id="IPR002618">
    <property type="entry name" value="UDPGP_fam"/>
</dbReference>
<evidence type="ECO:0000313" key="9">
    <source>
        <dbReference type="Proteomes" id="UP001497392"/>
    </source>
</evidence>
<sequence>MDMLRGNESLLDQEGRELVQQLLELGQEHLFAHWPAPGDSDDRKMALVNQLKQLDANYPGGLQKYVTNAKRLLEESKSGKNAFEGYVPSVPEGEKLDFGSKEFREFEDIGVEASREAAFVLVAGGLGERLGYSGIKIALPTDLARTACFLKVYIESILALQAKAGGNAQLPLAIMTSGDTHERTLKLLEKENYFGMQPAQVTLLKQEKVACLSDSEAHLALDKDDPFAVQTKPHGHGDVHSLLYSSGLLKRWVQAGVKWVAFFQDTNALVFRGLPAALGVSVRYGYDMNSLAVPRKAKEAIGGIAALKKPDGKTLTINVEYNLLDPLLRASGWADGDVNDDSGYSPYPGNINQLLLKAESYLPALEATQGVIAEFVNPKYKDDTRTAFKSSTRLECMMQDFPHGLPSDAKIGFTVINQVWAAYSPVKNSPPDAKAKAAAGSPSHSATTGELDIYQTNCRCLQMLGAQIDGPEQREFNGLQVDLWPRISWTPFFAVSFADLEAKVNGPNIHISKDSTLVIEEGDVEIKSLDLDGALVVPKTGGAKVTVDGLKVQNAGWKWRALKPDKPMTEEQYIRGFLVCRQAQQYYPEEGTKEKAGAGQQNQAALTH</sequence>
<proteinExistence type="inferred from homology"/>
<dbReference type="EC" id="2.7.7.64" evidence="6"/>
<name>A0ABP1FVS8_9CHLO</name>
<evidence type="ECO:0000256" key="6">
    <source>
        <dbReference type="ARBA" id="ARBA00039080"/>
    </source>
</evidence>
<protein>
    <recommendedName>
        <fullName evidence="6">UTP-monosaccharide-1-phosphate uridylyltransferase</fullName>
        <ecNumber evidence="6">2.7.7.64</ecNumber>
    </recommendedName>
</protein>
<keyword evidence="9" id="KW-1185">Reference proteome</keyword>
<evidence type="ECO:0000256" key="2">
    <source>
        <dbReference type="ARBA" id="ARBA00001946"/>
    </source>
</evidence>
<evidence type="ECO:0000256" key="1">
    <source>
        <dbReference type="ARBA" id="ARBA00001936"/>
    </source>
</evidence>
<keyword evidence="4" id="KW-0548">Nucleotidyltransferase</keyword>
<comment type="caution">
    <text evidence="8">The sequence shown here is derived from an EMBL/GenBank/DDBJ whole genome shotgun (WGS) entry which is preliminary data.</text>
</comment>
<accession>A0ABP1FVS8</accession>
<dbReference type="PANTHER" id="PTHR11952">
    <property type="entry name" value="UDP- GLUCOSE PYROPHOSPHORYLASE"/>
    <property type="match status" value="1"/>
</dbReference>
<evidence type="ECO:0000313" key="8">
    <source>
        <dbReference type="EMBL" id="CAL5221642.1"/>
    </source>
</evidence>
<comment type="similarity">
    <text evidence="5">Belongs to the USP family.</text>
</comment>
<comment type="cofactor">
    <cofactor evidence="2">
        <name>Mg(2+)</name>
        <dbReference type="ChEBI" id="CHEBI:18420"/>
    </cofactor>
</comment>
<dbReference type="InterPro" id="IPR039741">
    <property type="entry name" value="UDP-sugar_pyrophosphorylase"/>
</dbReference>
<evidence type="ECO:0000256" key="4">
    <source>
        <dbReference type="ARBA" id="ARBA00022695"/>
    </source>
</evidence>
<dbReference type="PANTHER" id="PTHR11952:SF9">
    <property type="entry name" value="UDP-SUGAR PYROPHOSPHORYLASE"/>
    <property type="match status" value="1"/>
</dbReference>
<gene>
    <name evidence="8" type="primary">g3868</name>
    <name evidence="8" type="ORF">VP750_LOCUS3301</name>
</gene>
<dbReference type="Proteomes" id="UP001497392">
    <property type="component" value="Unassembled WGS sequence"/>
</dbReference>
<dbReference type="Gene3D" id="3.90.550.10">
    <property type="entry name" value="Spore Coat Polysaccharide Biosynthesis Protein SpsA, Chain A"/>
    <property type="match status" value="1"/>
</dbReference>
<dbReference type="Pfam" id="PF01704">
    <property type="entry name" value="UDPGP"/>
    <property type="match status" value="1"/>
</dbReference>
<dbReference type="InterPro" id="IPR029044">
    <property type="entry name" value="Nucleotide-diphossugar_trans"/>
</dbReference>
<dbReference type="CDD" id="cd06424">
    <property type="entry name" value="UGGPase"/>
    <property type="match status" value="1"/>
</dbReference>